<feature type="transmembrane region" description="Helical" evidence="1">
    <location>
        <begin position="54"/>
        <end position="76"/>
    </location>
</feature>
<sequence length="398" mass="44506">MENSDYLLTSKEKRQGFFGLYFGRMVMAISSGLLGVFLPIFIYNLSGGNVPLVMAYYAVASGVYLFLVAFGAQFLNKFGFRKALVLASLSAVVINTAYYYTTPDNMWNLLPISLLFVIIFRLLFWIPYHVDFAIFTNTGRRGGQVGLMLSTITLLGVVGPILAGYIIEAFSMQALFLIAIVVYVFGTIPFALVPRTNEKFSWDYARAWRELFSKKNRAVVWASVATGAEETIGVIVWPIFIFLLLQGDYFKVGALSSFILGVTVLFQYMFGHYLDRLGQKHQMLRAGSILYAFGWIVKIFVLTAFHVFIVGLYHKIAKVMTDTSYDAIFYDLAADQGHYVDEFTVLSEMAMQVGRLVALGSVAVLVTFINLNWTFVIGAIASLALTSLSMVMAEEKRV</sequence>
<dbReference type="Proteomes" id="UP000033815">
    <property type="component" value="Unassembled WGS sequence"/>
</dbReference>
<feature type="transmembrane region" description="Helical" evidence="1">
    <location>
        <begin position="356"/>
        <end position="388"/>
    </location>
</feature>
<comment type="caution">
    <text evidence="2">The sequence shown here is derived from an EMBL/GenBank/DDBJ whole genome shotgun (WGS) entry which is preliminary data.</text>
</comment>
<evidence type="ECO:0008006" key="4">
    <source>
        <dbReference type="Google" id="ProtNLM"/>
    </source>
</evidence>
<proteinExistence type="predicted"/>
<feature type="transmembrane region" description="Helical" evidence="1">
    <location>
        <begin position="289"/>
        <end position="313"/>
    </location>
</feature>
<feature type="transmembrane region" description="Helical" evidence="1">
    <location>
        <begin position="145"/>
        <end position="167"/>
    </location>
</feature>
<protein>
    <recommendedName>
        <fullName evidence="4">Major facilitator superfamily (MFS) profile domain-containing protein</fullName>
    </recommendedName>
</protein>
<dbReference type="PANTHER" id="PTHR23526:SF2">
    <property type="entry name" value="MAJOR FACILITATOR SUPERFAMILY (MFS) PROFILE DOMAIN-CONTAINING PROTEIN"/>
    <property type="match status" value="1"/>
</dbReference>
<gene>
    <name evidence="2" type="ORF">UW25_C0001G0087</name>
</gene>
<feature type="transmembrane region" description="Helical" evidence="1">
    <location>
        <begin position="83"/>
        <end position="100"/>
    </location>
</feature>
<reference evidence="2 3" key="1">
    <citation type="journal article" date="2015" name="Nature">
        <title>rRNA introns, odd ribosomes, and small enigmatic genomes across a large radiation of phyla.</title>
        <authorList>
            <person name="Brown C.T."/>
            <person name="Hug L.A."/>
            <person name="Thomas B.C."/>
            <person name="Sharon I."/>
            <person name="Castelle C.J."/>
            <person name="Singh A."/>
            <person name="Wilkins M.J."/>
            <person name="Williams K.H."/>
            <person name="Banfield J.F."/>
        </authorList>
    </citation>
    <scope>NUCLEOTIDE SEQUENCE [LARGE SCALE GENOMIC DNA]</scope>
</reference>
<evidence type="ECO:0000313" key="3">
    <source>
        <dbReference type="Proteomes" id="UP000033815"/>
    </source>
</evidence>
<name>A0A837I8U5_9BACT</name>
<evidence type="ECO:0000256" key="1">
    <source>
        <dbReference type="SAM" id="Phobius"/>
    </source>
</evidence>
<feature type="transmembrane region" description="Helical" evidence="1">
    <location>
        <begin position="106"/>
        <end position="124"/>
    </location>
</feature>
<feature type="transmembrane region" description="Helical" evidence="1">
    <location>
        <begin position="21"/>
        <end position="42"/>
    </location>
</feature>
<feature type="transmembrane region" description="Helical" evidence="1">
    <location>
        <begin position="173"/>
        <end position="193"/>
    </location>
</feature>
<keyword evidence="1" id="KW-0812">Transmembrane</keyword>
<feature type="transmembrane region" description="Helical" evidence="1">
    <location>
        <begin position="218"/>
        <end position="243"/>
    </location>
</feature>
<dbReference type="InterPro" id="IPR011701">
    <property type="entry name" value="MFS"/>
</dbReference>
<dbReference type="PANTHER" id="PTHR23526">
    <property type="entry name" value="INTEGRAL MEMBRANE TRANSPORT PROTEIN-RELATED"/>
    <property type="match status" value="1"/>
</dbReference>
<keyword evidence="1" id="KW-0472">Membrane</keyword>
<dbReference type="GO" id="GO:0022857">
    <property type="term" value="F:transmembrane transporter activity"/>
    <property type="evidence" value="ECO:0007669"/>
    <property type="project" value="InterPro"/>
</dbReference>
<organism evidence="2 3">
    <name type="scientific">Candidatus Nomurabacteria bacterium GW2011_GWB1_44_12</name>
    <dbReference type="NCBI Taxonomy" id="1618748"/>
    <lineage>
        <taxon>Bacteria</taxon>
        <taxon>Candidatus Nomuraibacteriota</taxon>
    </lineage>
</organism>
<dbReference type="AlphaFoldDB" id="A0A837I8U5"/>
<dbReference type="InterPro" id="IPR036259">
    <property type="entry name" value="MFS_trans_sf"/>
</dbReference>
<evidence type="ECO:0000313" key="2">
    <source>
        <dbReference type="EMBL" id="KKT37279.1"/>
    </source>
</evidence>
<accession>A0A837I8U5</accession>
<feature type="transmembrane region" description="Helical" evidence="1">
    <location>
        <begin position="249"/>
        <end position="268"/>
    </location>
</feature>
<dbReference type="EMBL" id="LCHP01000001">
    <property type="protein sequence ID" value="KKT37279.1"/>
    <property type="molecule type" value="Genomic_DNA"/>
</dbReference>
<keyword evidence="1" id="KW-1133">Transmembrane helix</keyword>
<dbReference type="InterPro" id="IPR052528">
    <property type="entry name" value="Sugar_transport-like"/>
</dbReference>
<dbReference type="Pfam" id="PF07690">
    <property type="entry name" value="MFS_1"/>
    <property type="match status" value="1"/>
</dbReference>
<dbReference type="Gene3D" id="1.20.1250.20">
    <property type="entry name" value="MFS general substrate transporter like domains"/>
    <property type="match status" value="2"/>
</dbReference>
<dbReference type="SUPFAM" id="SSF103473">
    <property type="entry name" value="MFS general substrate transporter"/>
    <property type="match status" value="2"/>
</dbReference>